<feature type="domain" description="Follistatin-like" evidence="5">
    <location>
        <begin position="121"/>
        <end position="143"/>
    </location>
</feature>
<evidence type="ECO:0000313" key="7">
    <source>
        <dbReference type="Proteomes" id="UP000835052"/>
    </source>
</evidence>
<keyword evidence="7" id="KW-1185">Reference proteome</keyword>
<keyword evidence="2" id="KW-0722">Serine protease inhibitor</keyword>
<reference evidence="6" key="1">
    <citation type="submission" date="2020-10" db="EMBL/GenBank/DDBJ databases">
        <authorList>
            <person name="Kikuchi T."/>
        </authorList>
    </citation>
    <scope>NUCLEOTIDE SEQUENCE</scope>
    <source>
        <strain evidence="6">NKZ352</strain>
    </source>
</reference>
<dbReference type="InterPro" id="IPR003645">
    <property type="entry name" value="Fol_N"/>
</dbReference>
<evidence type="ECO:0000259" key="5">
    <source>
        <dbReference type="SMART" id="SM00274"/>
    </source>
</evidence>
<gene>
    <name evidence="6" type="ORF">CAUJ_LOCUS7613</name>
</gene>
<organism evidence="6 7">
    <name type="scientific">Caenorhabditis auriculariae</name>
    <dbReference type="NCBI Taxonomy" id="2777116"/>
    <lineage>
        <taxon>Eukaryota</taxon>
        <taxon>Metazoa</taxon>
        <taxon>Ecdysozoa</taxon>
        <taxon>Nematoda</taxon>
        <taxon>Chromadorea</taxon>
        <taxon>Rhabditida</taxon>
        <taxon>Rhabditina</taxon>
        <taxon>Rhabditomorpha</taxon>
        <taxon>Rhabditoidea</taxon>
        <taxon>Rhabditidae</taxon>
        <taxon>Peloderinae</taxon>
        <taxon>Caenorhabditis</taxon>
    </lineage>
</organism>
<dbReference type="Pfam" id="PF01826">
    <property type="entry name" value="TIL"/>
    <property type="match status" value="8"/>
</dbReference>
<dbReference type="SMART" id="SM00274">
    <property type="entry name" value="FOLN"/>
    <property type="match status" value="3"/>
</dbReference>
<dbReference type="EMBL" id="CAJGYM010000022">
    <property type="protein sequence ID" value="CAD6191694.1"/>
    <property type="molecule type" value="Genomic_DNA"/>
</dbReference>
<dbReference type="SUPFAM" id="SSF57567">
    <property type="entry name" value="Serine protease inhibitors"/>
    <property type="match status" value="9"/>
</dbReference>
<dbReference type="Gene3D" id="2.10.25.10">
    <property type="entry name" value="Laminin"/>
    <property type="match status" value="9"/>
</dbReference>
<dbReference type="GO" id="GO:0004867">
    <property type="term" value="F:serine-type endopeptidase inhibitor activity"/>
    <property type="evidence" value="ECO:0007669"/>
    <property type="project" value="UniProtKB-KW"/>
</dbReference>
<comment type="caution">
    <text evidence="6">The sequence shown here is derived from an EMBL/GenBank/DDBJ whole genome shotgun (WGS) entry which is preliminary data.</text>
</comment>
<dbReference type="AlphaFoldDB" id="A0A8S1H893"/>
<dbReference type="InterPro" id="IPR002919">
    <property type="entry name" value="TIL_dom"/>
</dbReference>
<dbReference type="InterPro" id="IPR051368">
    <property type="entry name" value="SerProtInhib-TIL_Domain"/>
</dbReference>
<feature type="domain" description="Follistatin-like" evidence="5">
    <location>
        <begin position="385"/>
        <end position="410"/>
    </location>
</feature>
<feature type="signal peptide" evidence="4">
    <location>
        <begin position="1"/>
        <end position="16"/>
    </location>
</feature>
<sequence length="818" mass="87729">MIQYLAALIVISSALSLPPPQDSGASEKCGPNEKFFDCGTPCEKTCEKPEPLFCNAMCVRGCQCDFGFLRNKDRKCVAAAECNQNGTSHAGPSCELVDCKSGYICQMDNGAAKCVPQPTLSCASTLCANAHRCEDTPTGPKCVPIEKNNDPKITCANVRCAGGECQMVTNPCNGTDCRFTPRCVTENACAATTCAVGSQCVLVQVQCFAPPCPPIAQCLNLNESSDKCKENEVFSECHNSCSEPKCFPQNRMACPMVCSTGCSCAEGFFRDFEGRCVPQSECRQDPNHGCALMRCTAETRCIDNPDGTGSCVPLDKLPGGVCKLNEERRECGTACEPSCKNPSPQICTLQCLVNVCQCSAGFYRSESGSCVTLDQCNSTAPAFPDCSNATCPAGTSCQQVMVNCFAPPCESPLIQCLPDVSPAPVDPSNDTCGPNENFTECYNRCAEKKCPIPGIEANRLCPASCTRGCACQPGFYRNVHQKCVSEKECSTLSSPPDNCPINETLSDCFNSCSEPKCSFLTSNETVCLEVCGHGCTCRPGFVRNQTGSCILDKECVEKPVLEHQCKKKEVFSDCASKCSEPKCGDVKQRGFCPLSCTAGCTCAEGLVRSGDGECYEPEKCPKLCKKNEVWGCKGCEATCENPDAVCGDTCTAGCQCANGFARSNGKCVFFEDCPTTKVQNITCLGTEVYTDCMPSCERTCHGVDTCKMNPETGGADVCKPGCLCKHGYRRSATGVCTHQRLCFKKATCETNEEWSKCMPQEESCEHLRFLNETSTSLLEDTLAPVPLQYQGGCFSGCACVDGYARTDHGTCIPAQNCP</sequence>
<evidence type="ECO:0000313" key="6">
    <source>
        <dbReference type="EMBL" id="CAD6191694.1"/>
    </source>
</evidence>
<dbReference type="PANTHER" id="PTHR23259:SF70">
    <property type="entry name" value="ACCESSORY GLAND PROTEIN ACP62F-RELATED"/>
    <property type="match status" value="1"/>
</dbReference>
<dbReference type="OrthoDB" id="152433at2759"/>
<dbReference type="Proteomes" id="UP000835052">
    <property type="component" value="Unassembled WGS sequence"/>
</dbReference>
<keyword evidence="4" id="KW-0732">Signal</keyword>
<accession>A0A8S1H893</accession>
<evidence type="ECO:0000256" key="2">
    <source>
        <dbReference type="ARBA" id="ARBA00022900"/>
    </source>
</evidence>
<name>A0A8S1H893_9PELO</name>
<feature type="domain" description="Follistatin-like" evidence="5">
    <location>
        <begin position="93"/>
        <end position="115"/>
    </location>
</feature>
<dbReference type="InterPro" id="IPR036084">
    <property type="entry name" value="Ser_inhib-like_sf"/>
</dbReference>
<dbReference type="PANTHER" id="PTHR23259">
    <property type="entry name" value="RIDDLE"/>
    <property type="match status" value="1"/>
</dbReference>
<keyword evidence="3" id="KW-1015">Disulfide bond</keyword>
<protein>
    <recommendedName>
        <fullName evidence="5">Follistatin-like domain-containing protein</fullName>
    </recommendedName>
</protein>
<proteinExistence type="predicted"/>
<evidence type="ECO:0000256" key="4">
    <source>
        <dbReference type="SAM" id="SignalP"/>
    </source>
</evidence>
<evidence type="ECO:0000256" key="1">
    <source>
        <dbReference type="ARBA" id="ARBA00022690"/>
    </source>
</evidence>
<feature type="chain" id="PRO_5035876137" description="Follistatin-like domain-containing protein" evidence="4">
    <location>
        <begin position="17"/>
        <end position="818"/>
    </location>
</feature>
<keyword evidence="1" id="KW-0646">Protease inhibitor</keyword>
<dbReference type="CDD" id="cd19941">
    <property type="entry name" value="TIL"/>
    <property type="match status" value="8"/>
</dbReference>
<evidence type="ECO:0000256" key="3">
    <source>
        <dbReference type="ARBA" id="ARBA00023157"/>
    </source>
</evidence>